<reference evidence="3" key="1">
    <citation type="submission" date="2010-08" db="EMBL/GenBank/DDBJ databases">
        <authorList>
            <consortium name="Caenorhabditis japonica Sequencing Consortium"/>
            <person name="Wilson R.K."/>
        </authorList>
    </citation>
    <scope>NUCLEOTIDE SEQUENCE [LARGE SCALE GENOMIC DNA]</scope>
    <source>
        <strain evidence="3">DF5081</strain>
    </source>
</reference>
<evidence type="ECO:0000313" key="3">
    <source>
        <dbReference type="Proteomes" id="UP000005237"/>
    </source>
</evidence>
<organism evidence="2 3">
    <name type="scientific">Caenorhabditis japonica</name>
    <dbReference type="NCBI Taxonomy" id="281687"/>
    <lineage>
        <taxon>Eukaryota</taxon>
        <taxon>Metazoa</taxon>
        <taxon>Ecdysozoa</taxon>
        <taxon>Nematoda</taxon>
        <taxon>Chromadorea</taxon>
        <taxon>Rhabditida</taxon>
        <taxon>Rhabditina</taxon>
        <taxon>Rhabditomorpha</taxon>
        <taxon>Rhabditoidea</taxon>
        <taxon>Rhabditidae</taxon>
        <taxon>Peloderinae</taxon>
        <taxon>Caenorhabditis</taxon>
    </lineage>
</organism>
<evidence type="ECO:0000313" key="2">
    <source>
        <dbReference type="EnsemblMetazoa" id="CJA14764.1"/>
    </source>
</evidence>
<protein>
    <submittedName>
        <fullName evidence="2">Uncharacterized protein</fullName>
    </submittedName>
</protein>
<dbReference type="AlphaFoldDB" id="A0A8R1DXI7"/>
<reference evidence="2" key="2">
    <citation type="submission" date="2022-06" db="UniProtKB">
        <authorList>
            <consortium name="EnsemblMetazoa"/>
        </authorList>
    </citation>
    <scope>IDENTIFICATION</scope>
    <source>
        <strain evidence="2">DF5081</strain>
    </source>
</reference>
<feature type="region of interest" description="Disordered" evidence="1">
    <location>
        <begin position="83"/>
        <end position="122"/>
    </location>
</feature>
<accession>A0A8R1DXI7</accession>
<proteinExistence type="predicted"/>
<dbReference type="Proteomes" id="UP000005237">
    <property type="component" value="Unassembled WGS sequence"/>
</dbReference>
<evidence type="ECO:0000256" key="1">
    <source>
        <dbReference type="SAM" id="MobiDB-lite"/>
    </source>
</evidence>
<sequence>MASNRKSEFVSRSSLFASPGQCAVPKKKVARGGNLPVFALHDNSEVMEMSRAASAAAPIPNQSALILPEDDVEPMEVDATLMPSPQKASSSEEVEEEKEVASGNTACTKMATPRRKSMPTPGKRLCFTSKEVSDEQNPVADETTQLEFLMANNPEEVPETVKALIDDNKTFYSEVATC</sequence>
<keyword evidence="3" id="KW-1185">Reference proteome</keyword>
<name>A0A8R1DXI7_CAEJA</name>
<dbReference type="EnsemblMetazoa" id="CJA14764.1">
    <property type="protein sequence ID" value="CJA14764.1"/>
    <property type="gene ID" value="WBGene00133968"/>
</dbReference>